<accession>A0A0A9BV93</accession>
<organism evidence="1">
    <name type="scientific">Arundo donax</name>
    <name type="common">Giant reed</name>
    <name type="synonym">Donax arundinaceus</name>
    <dbReference type="NCBI Taxonomy" id="35708"/>
    <lineage>
        <taxon>Eukaryota</taxon>
        <taxon>Viridiplantae</taxon>
        <taxon>Streptophyta</taxon>
        <taxon>Embryophyta</taxon>
        <taxon>Tracheophyta</taxon>
        <taxon>Spermatophyta</taxon>
        <taxon>Magnoliopsida</taxon>
        <taxon>Liliopsida</taxon>
        <taxon>Poales</taxon>
        <taxon>Poaceae</taxon>
        <taxon>PACMAD clade</taxon>
        <taxon>Arundinoideae</taxon>
        <taxon>Arundineae</taxon>
        <taxon>Arundo</taxon>
    </lineage>
</organism>
<sequence>MYMNTWRCSFRDTKITRGYREVNIY</sequence>
<reference evidence="1" key="2">
    <citation type="journal article" date="2015" name="Data Brief">
        <title>Shoot transcriptome of the giant reed, Arundo donax.</title>
        <authorList>
            <person name="Barrero R.A."/>
            <person name="Guerrero F.D."/>
            <person name="Moolhuijzen P."/>
            <person name="Goolsby J.A."/>
            <person name="Tidwell J."/>
            <person name="Bellgard S.E."/>
            <person name="Bellgard M.I."/>
        </authorList>
    </citation>
    <scope>NUCLEOTIDE SEQUENCE</scope>
    <source>
        <tissue evidence="1">Shoot tissue taken approximately 20 cm above the soil surface</tissue>
    </source>
</reference>
<reference evidence="1" key="1">
    <citation type="submission" date="2014-09" db="EMBL/GenBank/DDBJ databases">
        <authorList>
            <person name="Magalhaes I.L.F."/>
            <person name="Oliveira U."/>
            <person name="Santos F.R."/>
            <person name="Vidigal T.H.D.A."/>
            <person name="Brescovit A.D."/>
            <person name="Santos A.J."/>
        </authorList>
    </citation>
    <scope>NUCLEOTIDE SEQUENCE</scope>
    <source>
        <tissue evidence="1">Shoot tissue taken approximately 20 cm above the soil surface</tissue>
    </source>
</reference>
<protein>
    <submittedName>
        <fullName evidence="1">Uncharacterized protein</fullName>
    </submittedName>
</protein>
<dbReference type="EMBL" id="GBRH01230659">
    <property type="protein sequence ID" value="JAD67236.1"/>
    <property type="molecule type" value="Transcribed_RNA"/>
</dbReference>
<name>A0A0A9BV93_ARUDO</name>
<dbReference type="AlphaFoldDB" id="A0A0A9BV93"/>
<proteinExistence type="predicted"/>
<evidence type="ECO:0000313" key="1">
    <source>
        <dbReference type="EMBL" id="JAD67236.1"/>
    </source>
</evidence>